<dbReference type="InterPro" id="IPR004111">
    <property type="entry name" value="Repressor_TetR_C"/>
</dbReference>
<dbReference type="InterPro" id="IPR009057">
    <property type="entry name" value="Homeodomain-like_sf"/>
</dbReference>
<dbReference type="Gene3D" id="1.10.357.10">
    <property type="entry name" value="Tetracycline Repressor, domain 2"/>
    <property type="match status" value="1"/>
</dbReference>
<evidence type="ECO:0000256" key="2">
    <source>
        <dbReference type="ARBA" id="ARBA00023125"/>
    </source>
</evidence>
<keyword evidence="1" id="KW-0805">Transcription regulation</keyword>
<comment type="caution">
    <text evidence="6">The sequence shown here is derived from an EMBL/GenBank/DDBJ whole genome shotgun (WGS) entry which is preliminary data.</text>
</comment>
<keyword evidence="7" id="KW-1185">Reference proteome</keyword>
<dbReference type="GO" id="GO:0000976">
    <property type="term" value="F:transcription cis-regulatory region binding"/>
    <property type="evidence" value="ECO:0007669"/>
    <property type="project" value="TreeGrafter"/>
</dbReference>
<feature type="DNA-binding region" description="H-T-H motif" evidence="4">
    <location>
        <begin position="60"/>
        <end position="79"/>
    </location>
</feature>
<evidence type="ECO:0000313" key="6">
    <source>
        <dbReference type="EMBL" id="GBG05539.1"/>
    </source>
</evidence>
<organism evidence="6 7">
    <name type="scientific">Paenibacillus agaridevorans</name>
    <dbReference type="NCBI Taxonomy" id="171404"/>
    <lineage>
        <taxon>Bacteria</taxon>
        <taxon>Bacillati</taxon>
        <taxon>Bacillota</taxon>
        <taxon>Bacilli</taxon>
        <taxon>Bacillales</taxon>
        <taxon>Paenibacillaceae</taxon>
        <taxon>Paenibacillus</taxon>
    </lineage>
</organism>
<dbReference type="EMBL" id="BDQX01000005">
    <property type="protein sequence ID" value="GBG05539.1"/>
    <property type="molecule type" value="Genomic_DNA"/>
</dbReference>
<dbReference type="SUPFAM" id="SSF48498">
    <property type="entry name" value="Tetracyclin repressor-like, C-terminal domain"/>
    <property type="match status" value="1"/>
</dbReference>
<evidence type="ECO:0000256" key="1">
    <source>
        <dbReference type="ARBA" id="ARBA00023015"/>
    </source>
</evidence>
<dbReference type="PROSITE" id="PS50977">
    <property type="entry name" value="HTH_TETR_2"/>
    <property type="match status" value="1"/>
</dbReference>
<dbReference type="Pfam" id="PF00440">
    <property type="entry name" value="TetR_N"/>
    <property type="match status" value="1"/>
</dbReference>
<dbReference type="PANTHER" id="PTHR30055">
    <property type="entry name" value="HTH-TYPE TRANSCRIPTIONAL REGULATOR RUTR"/>
    <property type="match status" value="1"/>
</dbReference>
<feature type="domain" description="HTH tetR-type" evidence="5">
    <location>
        <begin position="37"/>
        <end position="97"/>
    </location>
</feature>
<dbReference type="Proteomes" id="UP000245202">
    <property type="component" value="Unassembled WGS sequence"/>
</dbReference>
<dbReference type="RefSeq" id="WP_108991016.1">
    <property type="nucleotide sequence ID" value="NZ_BDQX01000005.1"/>
</dbReference>
<name>A0A2R5EIU0_9BACL</name>
<dbReference type="PRINTS" id="PR00455">
    <property type="entry name" value="HTHTETR"/>
</dbReference>
<dbReference type="GO" id="GO:0045892">
    <property type="term" value="P:negative regulation of DNA-templated transcription"/>
    <property type="evidence" value="ECO:0007669"/>
    <property type="project" value="InterPro"/>
</dbReference>
<dbReference type="AlphaFoldDB" id="A0A2R5EIU0"/>
<dbReference type="Pfam" id="PF02909">
    <property type="entry name" value="TetR_C_1"/>
    <property type="match status" value="1"/>
</dbReference>
<dbReference type="InterPro" id="IPR001647">
    <property type="entry name" value="HTH_TetR"/>
</dbReference>
<protein>
    <submittedName>
        <fullName evidence="6">TetR family transcriptional regulator</fullName>
    </submittedName>
</protein>
<reference evidence="6 7" key="1">
    <citation type="submission" date="2017-08" db="EMBL/GenBank/DDBJ databases">
        <title>Substantial Increase in Enzyme Production by Combined Drug-Resistance Mutations in Paenibacillus agaridevorans.</title>
        <authorList>
            <person name="Tanaka Y."/>
            <person name="Funane K."/>
            <person name="Hosaka T."/>
            <person name="Shiwa Y."/>
            <person name="Fujita N."/>
            <person name="Miyazaki T."/>
            <person name="Yoshikawa H."/>
            <person name="Murakami K."/>
            <person name="Kasahara K."/>
            <person name="Inaoka T."/>
            <person name="Hiraga Y."/>
            <person name="Ochi K."/>
        </authorList>
    </citation>
    <scope>NUCLEOTIDE SEQUENCE [LARGE SCALE GENOMIC DNA]</scope>
    <source>
        <strain evidence="6 7">T-3040</strain>
    </source>
</reference>
<accession>A0A2R5EIU0</accession>
<dbReference type="InterPro" id="IPR050109">
    <property type="entry name" value="HTH-type_TetR-like_transc_reg"/>
</dbReference>
<sequence>MTRNEENERDEKLKVLPDSVKLSWGITKKGRRGPKGELSVPQIVQAAIAIADEEGLTAVSMSRVAQSLGYTTMSLYRYIASKNDLLLLMQDAVCDFPIPEERSGESWRERMKEYVALSVAVFREHPWYADIPFESLPLMPHNLRILDWMMRIMRDFPVNHFEKMSFLLLVSSYSRACGMIERDVALVMKEKGSMDSFHGQNYTAALQELIKPDQYPYLHPLIMSGAYTDEADNPIKDDLDFGLERILDGIEQYIEMKRKLT</sequence>
<evidence type="ECO:0000256" key="3">
    <source>
        <dbReference type="ARBA" id="ARBA00023163"/>
    </source>
</evidence>
<dbReference type="PANTHER" id="PTHR30055:SF151">
    <property type="entry name" value="TRANSCRIPTIONAL REGULATORY PROTEIN"/>
    <property type="match status" value="1"/>
</dbReference>
<dbReference type="InterPro" id="IPR036271">
    <property type="entry name" value="Tet_transcr_reg_TetR-rel_C_sf"/>
</dbReference>
<dbReference type="Gene3D" id="1.10.10.60">
    <property type="entry name" value="Homeodomain-like"/>
    <property type="match status" value="1"/>
</dbReference>
<keyword evidence="2 4" id="KW-0238">DNA-binding</keyword>
<dbReference type="SUPFAM" id="SSF46689">
    <property type="entry name" value="Homeodomain-like"/>
    <property type="match status" value="1"/>
</dbReference>
<proteinExistence type="predicted"/>
<gene>
    <name evidence="6" type="ORF">PAT3040_00019</name>
</gene>
<evidence type="ECO:0000256" key="4">
    <source>
        <dbReference type="PROSITE-ProRule" id="PRU00335"/>
    </source>
</evidence>
<evidence type="ECO:0000259" key="5">
    <source>
        <dbReference type="PROSITE" id="PS50977"/>
    </source>
</evidence>
<keyword evidence="3" id="KW-0804">Transcription</keyword>
<evidence type="ECO:0000313" key="7">
    <source>
        <dbReference type="Proteomes" id="UP000245202"/>
    </source>
</evidence>
<dbReference type="GO" id="GO:0003700">
    <property type="term" value="F:DNA-binding transcription factor activity"/>
    <property type="evidence" value="ECO:0007669"/>
    <property type="project" value="TreeGrafter"/>
</dbReference>